<evidence type="ECO:0000313" key="4">
    <source>
        <dbReference type="EMBL" id="PGG98467.1"/>
    </source>
</evidence>
<reference evidence="4 5" key="1">
    <citation type="submission" date="2017-10" db="EMBL/GenBank/DDBJ databases">
        <title>Comparative genomics in systemic dimorphic fungi from Ajellomycetaceae.</title>
        <authorList>
            <person name="Munoz J.F."/>
            <person name="Mcewen J.G."/>
            <person name="Clay O.K."/>
            <person name="Cuomo C.A."/>
        </authorList>
    </citation>
    <scope>NUCLEOTIDE SEQUENCE [LARGE SCALE GENOMIC DNA]</scope>
    <source>
        <strain evidence="4 5">UAMH7299</strain>
    </source>
</reference>
<evidence type="ECO:0000259" key="3">
    <source>
        <dbReference type="Pfam" id="PF24883"/>
    </source>
</evidence>
<dbReference type="Gene3D" id="3.40.50.300">
    <property type="entry name" value="P-loop containing nucleotide triphosphate hydrolases"/>
    <property type="match status" value="1"/>
</dbReference>
<comment type="caution">
    <text evidence="4">The sequence shown here is derived from an EMBL/GenBank/DDBJ whole genome shotgun (WGS) entry which is preliminary data.</text>
</comment>
<keyword evidence="1" id="KW-0677">Repeat</keyword>
<protein>
    <recommendedName>
        <fullName evidence="3">Nephrocystin 3-like N-terminal domain-containing protein</fullName>
    </recommendedName>
</protein>
<evidence type="ECO:0000256" key="1">
    <source>
        <dbReference type="ARBA" id="ARBA00022737"/>
    </source>
</evidence>
<feature type="domain" description="Nephrocystin 3-like N-terminal" evidence="3">
    <location>
        <begin position="306"/>
        <end position="449"/>
    </location>
</feature>
<dbReference type="OrthoDB" id="4772757at2759"/>
<accession>A0A2B7WPQ1</accession>
<evidence type="ECO:0000256" key="2">
    <source>
        <dbReference type="SAM" id="MobiDB-lite"/>
    </source>
</evidence>
<keyword evidence="5" id="KW-1185">Reference proteome</keyword>
<name>A0A2B7WPQ1_POLH7</name>
<gene>
    <name evidence="4" type="ORF">AJ80_09528</name>
</gene>
<feature type="region of interest" description="Disordered" evidence="2">
    <location>
        <begin position="1"/>
        <end position="46"/>
    </location>
</feature>
<dbReference type="Pfam" id="PF24883">
    <property type="entry name" value="NPHP3_N"/>
    <property type="match status" value="1"/>
</dbReference>
<dbReference type="PANTHER" id="PTHR10039:SF15">
    <property type="entry name" value="NACHT DOMAIN-CONTAINING PROTEIN"/>
    <property type="match status" value="1"/>
</dbReference>
<sequence length="452" mass="51330">MFAKQAAYEAARGVRSLSSKRQKKQNPAPQVPSPPAQLSLSNGASSGHQNAALELAIRKHLDQLSDDEKDAFQNAAISLTEDGLLDQVRHLDTDHKAVSVFRHRAEQISKLFRFLDLFMGGITVSIQHSPEISSLIIGGIRLVLDIALRCVTYFTRLTDMILRLADHLEPLARHGKTGHPNIVEATAAAYGDLLRFCQKGRGVFSPLEDGARKSSVWTMIRAQWDPFEETFGSIESNFRHLSKSLLDKMTIRDQSEHTVLRAICYLLVESDQHITVEKKHNFLTWLSAPDFEKRHLDIYAKRHPKTGDWLLATQEFKTWFDSSGSSLLWRYVKRECLVPLASNVIEHISVKYALREETGISYVYYDYRDQKLTDLSLVISGIMKQLCQSLNRIPEWLLKQRNNCHTPSAACIVESCCKLSQSFDRIILVVDALDECPEEERHNIIDFLLTVA</sequence>
<dbReference type="STRING" id="1447883.A0A2B7WPQ1"/>
<proteinExistence type="predicted"/>
<dbReference type="InterPro" id="IPR027417">
    <property type="entry name" value="P-loop_NTPase"/>
</dbReference>
<organism evidence="4 5">
    <name type="scientific">Polytolypa hystricis (strain UAMH7299)</name>
    <dbReference type="NCBI Taxonomy" id="1447883"/>
    <lineage>
        <taxon>Eukaryota</taxon>
        <taxon>Fungi</taxon>
        <taxon>Dikarya</taxon>
        <taxon>Ascomycota</taxon>
        <taxon>Pezizomycotina</taxon>
        <taxon>Eurotiomycetes</taxon>
        <taxon>Eurotiomycetidae</taxon>
        <taxon>Onygenales</taxon>
        <taxon>Onygenales incertae sedis</taxon>
        <taxon>Polytolypa</taxon>
    </lineage>
</organism>
<dbReference type="PANTHER" id="PTHR10039">
    <property type="entry name" value="AMELOGENIN"/>
    <property type="match status" value="1"/>
</dbReference>
<evidence type="ECO:0000313" key="5">
    <source>
        <dbReference type="Proteomes" id="UP000224634"/>
    </source>
</evidence>
<dbReference type="Proteomes" id="UP000224634">
    <property type="component" value="Unassembled WGS sequence"/>
</dbReference>
<dbReference type="AlphaFoldDB" id="A0A2B7WPQ1"/>
<dbReference type="InterPro" id="IPR056884">
    <property type="entry name" value="NPHP3-like_N"/>
</dbReference>
<dbReference type="EMBL" id="PDNA01000294">
    <property type="protein sequence ID" value="PGG98467.1"/>
    <property type="molecule type" value="Genomic_DNA"/>
</dbReference>
<feature type="compositionally biased region" description="Polar residues" evidence="2">
    <location>
        <begin position="36"/>
        <end position="46"/>
    </location>
</feature>